<keyword evidence="1" id="KW-0614">Plasmid</keyword>
<dbReference type="EMBL" id="AEYE02000039">
    <property type="protein sequence ID" value="EPE93618.1"/>
    <property type="molecule type" value="Genomic_DNA"/>
</dbReference>
<geneLocation type="plasmid" evidence="1">
    <name>pRg502a</name>
</geneLocation>
<accession>S3I1G4</accession>
<evidence type="ECO:0000313" key="2">
    <source>
        <dbReference type="Proteomes" id="UP000014411"/>
    </source>
</evidence>
<evidence type="ECO:0000313" key="1">
    <source>
        <dbReference type="EMBL" id="EPE93618.1"/>
    </source>
</evidence>
<name>S3I1G4_9HYPH</name>
<proteinExistence type="predicted"/>
<protein>
    <submittedName>
        <fullName evidence="1">Uncharacterized protein</fullName>
    </submittedName>
</protein>
<organism evidence="1 2">
    <name type="scientific">Rhizobium grahamii CCGE 502</name>
    <dbReference type="NCBI Taxonomy" id="990285"/>
    <lineage>
        <taxon>Bacteria</taxon>
        <taxon>Pseudomonadati</taxon>
        <taxon>Pseudomonadota</taxon>
        <taxon>Alphaproteobacteria</taxon>
        <taxon>Hyphomicrobiales</taxon>
        <taxon>Rhizobiaceae</taxon>
        <taxon>Rhizobium/Agrobacterium group</taxon>
        <taxon>Rhizobium</taxon>
    </lineage>
</organism>
<dbReference type="Proteomes" id="UP000014411">
    <property type="component" value="Unassembled WGS sequence"/>
</dbReference>
<comment type="caution">
    <text evidence="1">The sequence shown here is derived from an EMBL/GenBank/DDBJ whole genome shotgun (WGS) entry which is preliminary data.</text>
</comment>
<reference evidence="1 2" key="1">
    <citation type="journal article" date="2012" name="J. Bacteriol.">
        <title>Genome sequence of Rhizobium grahamii CCGE502, a broad-host-range symbiont with low nodulation competitiveness in Phaseolus vulgaris.</title>
        <authorList>
            <person name="Althabegoiti M.J."/>
            <person name="Lozano L."/>
            <person name="Torres-Tejerizo G."/>
            <person name="Ormeno-Orrillo E."/>
            <person name="Rogel M.A."/>
            <person name="Gonzalez V."/>
            <person name="Martinez-Romero E."/>
        </authorList>
    </citation>
    <scope>NUCLEOTIDE SEQUENCE [LARGE SCALE GENOMIC DNA]</scope>
    <source>
        <strain evidence="1 2">CCGE 502</strain>
        <plasmid evidence="1">pRg502a</plasmid>
    </source>
</reference>
<keyword evidence="2" id="KW-1185">Reference proteome</keyword>
<gene>
    <name evidence="1" type="ORF">RGCCGE502_34706</name>
</gene>
<sequence length="71" mass="8067">MFPAKLGDRDTTFRLAKDGKDWGSLNLLVFIKISSAIKPEKILLLKPVNSRGDYQPGRVLDAWAEPRSRRI</sequence>
<dbReference type="HOGENOM" id="CLU_2737263_0_0_5"/>
<dbReference type="AlphaFoldDB" id="S3I1G4"/>